<sequence>MRKLFLVGALALGSLSVMANGSALTSDEVIVTVAQDDFTEISTSELPTAVTDAVATSYPTATITKAHVNSEKQYKLEVALEDGTTGTLYADEDGNWLDL</sequence>
<feature type="signal peptide" evidence="1">
    <location>
        <begin position="1"/>
        <end position="19"/>
    </location>
</feature>
<dbReference type="Proteomes" id="UP001597012">
    <property type="component" value="Unassembled WGS sequence"/>
</dbReference>
<evidence type="ECO:0008006" key="4">
    <source>
        <dbReference type="Google" id="ProtNLM"/>
    </source>
</evidence>
<proteinExistence type="predicted"/>
<name>A0ABW3B806_9FLAO</name>
<feature type="chain" id="PRO_5047147582" description="Beta-lactamase-inhibitor-like PepSY-like domain-containing protein" evidence="1">
    <location>
        <begin position="20"/>
        <end position="99"/>
    </location>
</feature>
<organism evidence="2 3">
    <name type="scientific">Maribacter chungangensis</name>
    <dbReference type="NCBI Taxonomy" id="1069117"/>
    <lineage>
        <taxon>Bacteria</taxon>
        <taxon>Pseudomonadati</taxon>
        <taxon>Bacteroidota</taxon>
        <taxon>Flavobacteriia</taxon>
        <taxon>Flavobacteriales</taxon>
        <taxon>Flavobacteriaceae</taxon>
        <taxon>Maribacter</taxon>
    </lineage>
</organism>
<dbReference type="SUPFAM" id="SSF160574">
    <property type="entry name" value="BT0923-like"/>
    <property type="match status" value="1"/>
</dbReference>
<dbReference type="Gene3D" id="3.40.1420.30">
    <property type="match status" value="1"/>
</dbReference>
<protein>
    <recommendedName>
        <fullName evidence="4">Beta-lactamase-inhibitor-like PepSY-like domain-containing protein</fullName>
    </recommendedName>
</protein>
<reference evidence="3" key="1">
    <citation type="journal article" date="2019" name="Int. J. Syst. Evol. Microbiol.">
        <title>The Global Catalogue of Microorganisms (GCM) 10K type strain sequencing project: providing services to taxonomists for standard genome sequencing and annotation.</title>
        <authorList>
            <consortium name="The Broad Institute Genomics Platform"/>
            <consortium name="The Broad Institute Genome Sequencing Center for Infectious Disease"/>
            <person name="Wu L."/>
            <person name="Ma J."/>
        </authorList>
    </citation>
    <scope>NUCLEOTIDE SEQUENCE [LARGE SCALE GENOMIC DNA]</scope>
    <source>
        <strain evidence="3">CCUG 61948</strain>
    </source>
</reference>
<dbReference type="RefSeq" id="WP_379935896.1">
    <property type="nucleotide sequence ID" value="NZ_JBHTHY010000014.1"/>
</dbReference>
<keyword evidence="1" id="KW-0732">Signal</keyword>
<accession>A0ABW3B806</accession>
<dbReference type="EMBL" id="JBHTHY010000014">
    <property type="protein sequence ID" value="MFD0798991.1"/>
    <property type="molecule type" value="Genomic_DNA"/>
</dbReference>
<gene>
    <name evidence="2" type="ORF">ACFQZJ_16075</name>
</gene>
<evidence type="ECO:0000313" key="2">
    <source>
        <dbReference type="EMBL" id="MFD0798991.1"/>
    </source>
</evidence>
<evidence type="ECO:0000313" key="3">
    <source>
        <dbReference type="Proteomes" id="UP001597012"/>
    </source>
</evidence>
<evidence type="ECO:0000256" key="1">
    <source>
        <dbReference type="SAM" id="SignalP"/>
    </source>
</evidence>
<comment type="caution">
    <text evidence="2">The sequence shown here is derived from an EMBL/GenBank/DDBJ whole genome shotgun (WGS) entry which is preliminary data.</text>
</comment>
<keyword evidence="3" id="KW-1185">Reference proteome</keyword>